<sequence length="44" mass="4871">KFGIKLPKNSITGDSLNTIGMHKVLIELHPQVKAFLNVLINEAK</sequence>
<evidence type="ECO:0000313" key="3">
    <source>
        <dbReference type="Proteomes" id="UP000267246"/>
    </source>
</evidence>
<dbReference type="Proteomes" id="UP000267246">
    <property type="component" value="Unassembled WGS sequence"/>
</dbReference>
<evidence type="ECO:0000313" key="2">
    <source>
        <dbReference type="EMBL" id="RMA77599.1"/>
    </source>
</evidence>
<feature type="domain" description="Large ribosomal subunit protein bL9 C-terminal" evidence="1">
    <location>
        <begin position="2"/>
        <end position="41"/>
    </location>
</feature>
<feature type="non-terminal residue" evidence="2">
    <location>
        <position position="1"/>
    </location>
</feature>
<dbReference type="SUPFAM" id="SSF55653">
    <property type="entry name" value="Ribosomal protein L9 C-domain"/>
    <property type="match status" value="1"/>
</dbReference>
<dbReference type="InterPro" id="IPR036791">
    <property type="entry name" value="Ribosomal_bL9_C_sf"/>
</dbReference>
<dbReference type="EMBL" id="REFI01000008">
    <property type="protein sequence ID" value="RMA77599.1"/>
    <property type="molecule type" value="Genomic_DNA"/>
</dbReference>
<reference evidence="2 3" key="1">
    <citation type="submission" date="2018-10" db="EMBL/GenBank/DDBJ databases">
        <title>Genomic Encyclopedia of Archaeal and Bacterial Type Strains, Phase II (KMG-II): from individual species to whole genera.</title>
        <authorList>
            <person name="Goeker M."/>
        </authorList>
    </citation>
    <scope>NUCLEOTIDE SEQUENCE [LARGE SCALE GENOMIC DNA]</scope>
    <source>
        <strain evidence="2 3">ATCC 29870</strain>
    </source>
</reference>
<gene>
    <name evidence="2" type="ORF">JN00_0450</name>
</gene>
<accession>A0A3M0A2A9</accession>
<name>A0A3M0A2A9_9BACT</name>
<keyword evidence="2" id="KW-0689">Ribosomal protein</keyword>
<comment type="caution">
    <text evidence="2">The sequence shown here is derived from an EMBL/GenBank/DDBJ whole genome shotgun (WGS) entry which is preliminary data.</text>
</comment>
<protein>
    <submittedName>
        <fullName evidence="2">Large subunit ribosomal protein L9</fullName>
    </submittedName>
</protein>
<evidence type="ECO:0000259" key="1">
    <source>
        <dbReference type="Pfam" id="PF03948"/>
    </source>
</evidence>
<dbReference type="Gene3D" id="3.10.430.100">
    <property type="entry name" value="Ribosomal protein L9, C-terminal domain"/>
    <property type="match status" value="1"/>
</dbReference>
<keyword evidence="2" id="KW-0687">Ribonucleoprotein</keyword>
<organism evidence="2 3">
    <name type="scientific">Metamycoplasma subdolum</name>
    <dbReference type="NCBI Taxonomy" id="92407"/>
    <lineage>
        <taxon>Bacteria</taxon>
        <taxon>Bacillati</taxon>
        <taxon>Mycoplasmatota</taxon>
        <taxon>Mycoplasmoidales</taxon>
        <taxon>Metamycoplasmataceae</taxon>
        <taxon>Metamycoplasma</taxon>
    </lineage>
</organism>
<dbReference type="InterPro" id="IPR020069">
    <property type="entry name" value="Ribosomal_bL9_C"/>
</dbReference>
<dbReference type="Pfam" id="PF03948">
    <property type="entry name" value="Ribosomal_L9_C"/>
    <property type="match status" value="1"/>
</dbReference>
<dbReference type="GO" id="GO:0005840">
    <property type="term" value="C:ribosome"/>
    <property type="evidence" value="ECO:0007669"/>
    <property type="project" value="UniProtKB-KW"/>
</dbReference>
<proteinExistence type="predicted"/>
<keyword evidence="3" id="KW-1185">Reference proteome</keyword>
<dbReference type="AlphaFoldDB" id="A0A3M0A2A9"/>